<keyword evidence="4" id="KW-0789">Thiol protease inhibitor</keyword>
<dbReference type="SUPFAM" id="SSF52374">
    <property type="entry name" value="Nucleotidylyl transferase"/>
    <property type="match status" value="1"/>
</dbReference>
<dbReference type="GO" id="GO:0004812">
    <property type="term" value="F:aminoacyl-tRNA ligase activity"/>
    <property type="evidence" value="ECO:0007669"/>
    <property type="project" value="UniProtKB-KW"/>
</dbReference>
<dbReference type="GO" id="GO:0005524">
    <property type="term" value="F:ATP binding"/>
    <property type="evidence" value="ECO:0007669"/>
    <property type="project" value="UniProtKB-KW"/>
</dbReference>
<evidence type="ECO:0000256" key="7">
    <source>
        <dbReference type="ARBA" id="ARBA00022917"/>
    </source>
</evidence>
<evidence type="ECO:0000256" key="9">
    <source>
        <dbReference type="RuleBase" id="RU363039"/>
    </source>
</evidence>
<protein>
    <recommendedName>
        <fullName evidence="10">Cystatin domain-containing protein</fullName>
    </recommendedName>
</protein>
<keyword evidence="3" id="KW-0646">Protease inhibitor</keyword>
<dbReference type="OrthoDB" id="1937084at2759"/>
<dbReference type="SMART" id="SM00043">
    <property type="entry name" value="CY"/>
    <property type="match status" value="1"/>
</dbReference>
<comment type="similarity">
    <text evidence="1">Belongs to the cystatin family. Phytocystatin subfamily.</text>
</comment>
<dbReference type="InterPro" id="IPR015413">
    <property type="entry name" value="Methionyl/Leucyl_tRNA_Synth"/>
</dbReference>
<evidence type="ECO:0000256" key="5">
    <source>
        <dbReference type="ARBA" id="ARBA00022741"/>
    </source>
</evidence>
<keyword evidence="5 9" id="KW-0547">Nucleotide-binding</keyword>
<evidence type="ECO:0000313" key="11">
    <source>
        <dbReference type="EMBL" id="KAF8717973.1"/>
    </source>
</evidence>
<dbReference type="PANTHER" id="PTHR47116">
    <property type="entry name" value="PHLOEM FILAMENT PROTEIN"/>
    <property type="match status" value="1"/>
</dbReference>
<dbReference type="InterPro" id="IPR046350">
    <property type="entry name" value="Cystatin_sf"/>
</dbReference>
<dbReference type="InterPro" id="IPR027214">
    <property type="entry name" value="Cystatin"/>
</dbReference>
<dbReference type="InterPro" id="IPR014729">
    <property type="entry name" value="Rossmann-like_a/b/a_fold"/>
</dbReference>
<name>A0A835C2A2_9POAL</name>
<evidence type="ECO:0000256" key="1">
    <source>
        <dbReference type="ARBA" id="ARBA00007233"/>
    </source>
</evidence>
<comment type="similarity">
    <text evidence="9">Belongs to the class-I aminoacyl-tRNA synthetase family.</text>
</comment>
<dbReference type="AlphaFoldDB" id="A0A835C2A2"/>
<evidence type="ECO:0000259" key="10">
    <source>
        <dbReference type="SMART" id="SM00043"/>
    </source>
</evidence>
<proteinExistence type="inferred from homology"/>
<comment type="caution">
    <text evidence="11">The sequence shown here is derived from an EMBL/GenBank/DDBJ whole genome shotgun (WGS) entry which is preliminary data.</text>
</comment>
<dbReference type="SUPFAM" id="SSF54403">
    <property type="entry name" value="Cystatin/monellin"/>
    <property type="match status" value="1"/>
</dbReference>
<dbReference type="Proteomes" id="UP000636709">
    <property type="component" value="Unassembled WGS sequence"/>
</dbReference>
<evidence type="ECO:0000313" key="12">
    <source>
        <dbReference type="Proteomes" id="UP000636709"/>
    </source>
</evidence>
<gene>
    <name evidence="11" type="ORF">HU200_025438</name>
</gene>
<sequence length="227" mass="24659">MAAGRAFLGARCFSLAAVARRLAFTSLPPRRALVPALRRRVASVHSSPDAASAPEPYVLTTPLYYVNAPPHMASAYTTIARFQASLLLGLLGKKDISITGTDVRGEKIATSAEASSGTNIYIYKHPGDRRVRGGEFFVGGWGVIRDVNDAHVQEIGAWAVAEHVKRASDGLRFGRVAGGERLLVAGYNYRLRIDAVNLAGQNVTYNAVVYEQPWTNTRQLVSFDRAE</sequence>
<dbReference type="Pfam" id="PF16845">
    <property type="entry name" value="SQAPI"/>
    <property type="match status" value="1"/>
</dbReference>
<keyword evidence="8 9" id="KW-0030">Aminoacyl-tRNA synthetase</keyword>
<organism evidence="11 12">
    <name type="scientific">Digitaria exilis</name>
    <dbReference type="NCBI Taxonomy" id="1010633"/>
    <lineage>
        <taxon>Eukaryota</taxon>
        <taxon>Viridiplantae</taxon>
        <taxon>Streptophyta</taxon>
        <taxon>Embryophyta</taxon>
        <taxon>Tracheophyta</taxon>
        <taxon>Spermatophyta</taxon>
        <taxon>Magnoliopsida</taxon>
        <taxon>Liliopsida</taxon>
        <taxon>Poales</taxon>
        <taxon>Poaceae</taxon>
        <taxon>PACMAD clade</taxon>
        <taxon>Panicoideae</taxon>
        <taxon>Panicodae</taxon>
        <taxon>Paniceae</taxon>
        <taxon>Anthephorinae</taxon>
        <taxon>Digitaria</taxon>
    </lineage>
</organism>
<dbReference type="Gene3D" id="3.40.50.620">
    <property type="entry name" value="HUPs"/>
    <property type="match status" value="1"/>
</dbReference>
<dbReference type="Pfam" id="PF09334">
    <property type="entry name" value="tRNA-synt_1g"/>
    <property type="match status" value="1"/>
</dbReference>
<evidence type="ECO:0000256" key="6">
    <source>
        <dbReference type="ARBA" id="ARBA00022840"/>
    </source>
</evidence>
<dbReference type="EMBL" id="JACEFO010001712">
    <property type="protein sequence ID" value="KAF8717973.1"/>
    <property type="molecule type" value="Genomic_DNA"/>
</dbReference>
<evidence type="ECO:0000256" key="2">
    <source>
        <dbReference type="ARBA" id="ARBA00022598"/>
    </source>
</evidence>
<keyword evidence="6 9" id="KW-0067">ATP-binding</keyword>
<dbReference type="GO" id="GO:0004869">
    <property type="term" value="F:cysteine-type endopeptidase inhibitor activity"/>
    <property type="evidence" value="ECO:0007669"/>
    <property type="project" value="UniProtKB-KW"/>
</dbReference>
<keyword evidence="12" id="KW-1185">Reference proteome</keyword>
<feature type="domain" description="Cystatin" evidence="10">
    <location>
        <begin position="136"/>
        <end position="226"/>
    </location>
</feature>
<keyword evidence="2 9" id="KW-0436">Ligase</keyword>
<evidence type="ECO:0000256" key="8">
    <source>
        <dbReference type="ARBA" id="ARBA00023146"/>
    </source>
</evidence>
<evidence type="ECO:0000256" key="4">
    <source>
        <dbReference type="ARBA" id="ARBA00022704"/>
    </source>
</evidence>
<keyword evidence="7 9" id="KW-0648">Protein biosynthesis</keyword>
<dbReference type="CDD" id="cd00042">
    <property type="entry name" value="CY"/>
    <property type="match status" value="1"/>
</dbReference>
<dbReference type="InterPro" id="IPR000010">
    <property type="entry name" value="Cystatin_dom"/>
</dbReference>
<dbReference type="Gene3D" id="3.10.450.10">
    <property type="match status" value="1"/>
</dbReference>
<reference evidence="11" key="1">
    <citation type="submission" date="2020-07" db="EMBL/GenBank/DDBJ databases">
        <title>Genome sequence and genetic diversity analysis of an under-domesticated orphan crop, white fonio (Digitaria exilis).</title>
        <authorList>
            <person name="Bennetzen J.L."/>
            <person name="Chen S."/>
            <person name="Ma X."/>
            <person name="Wang X."/>
            <person name="Yssel A.E.J."/>
            <person name="Chaluvadi S.R."/>
            <person name="Johnson M."/>
            <person name="Gangashetty P."/>
            <person name="Hamidou F."/>
            <person name="Sanogo M.D."/>
            <person name="Zwaenepoel A."/>
            <person name="Wallace J."/>
            <person name="Van De Peer Y."/>
            <person name="Van Deynze A."/>
        </authorList>
    </citation>
    <scope>NUCLEOTIDE SEQUENCE</scope>
    <source>
        <tissue evidence="11">Leaves</tissue>
    </source>
</reference>
<dbReference type="GO" id="GO:0006418">
    <property type="term" value="P:tRNA aminoacylation for protein translation"/>
    <property type="evidence" value="ECO:0007669"/>
    <property type="project" value="InterPro"/>
</dbReference>
<evidence type="ECO:0000256" key="3">
    <source>
        <dbReference type="ARBA" id="ARBA00022690"/>
    </source>
</evidence>
<accession>A0A835C2A2</accession>